<protein>
    <recommendedName>
        <fullName evidence="7">Bicarbonate transporter-like transmembrane domain-containing protein</fullName>
    </recommendedName>
</protein>
<feature type="domain" description="Bicarbonate transporter-like transmembrane" evidence="7">
    <location>
        <begin position="220"/>
        <end position="542"/>
    </location>
</feature>
<evidence type="ECO:0000259" key="7">
    <source>
        <dbReference type="Pfam" id="PF00955"/>
    </source>
</evidence>
<evidence type="ECO:0000256" key="1">
    <source>
        <dbReference type="ARBA" id="ARBA00004141"/>
    </source>
</evidence>
<feature type="transmembrane region" description="Helical" evidence="6">
    <location>
        <begin position="220"/>
        <end position="239"/>
    </location>
</feature>
<dbReference type="GO" id="GO:0005886">
    <property type="term" value="C:plasma membrane"/>
    <property type="evidence" value="ECO:0007669"/>
    <property type="project" value="TreeGrafter"/>
</dbReference>
<dbReference type="EMBL" id="HBEV01003079">
    <property type="protein sequence ID" value="CAD8579803.1"/>
    <property type="molecule type" value="Transcribed_RNA"/>
</dbReference>
<dbReference type="AlphaFoldDB" id="A0A7S0KGY6"/>
<dbReference type="Pfam" id="PF00955">
    <property type="entry name" value="HCO3_cotransp"/>
    <property type="match status" value="2"/>
</dbReference>
<evidence type="ECO:0000256" key="3">
    <source>
        <dbReference type="ARBA" id="ARBA00022692"/>
    </source>
</evidence>
<keyword evidence="3 6" id="KW-0812">Transmembrane</keyword>
<dbReference type="GO" id="GO:0006820">
    <property type="term" value="P:monoatomic anion transport"/>
    <property type="evidence" value="ECO:0007669"/>
    <property type="project" value="InterPro"/>
</dbReference>
<feature type="transmembrane region" description="Helical" evidence="6">
    <location>
        <begin position="311"/>
        <end position="330"/>
    </location>
</feature>
<feature type="domain" description="Bicarbonate transporter-like transmembrane" evidence="7">
    <location>
        <begin position="33"/>
        <end position="206"/>
    </location>
</feature>
<evidence type="ECO:0000256" key="2">
    <source>
        <dbReference type="ARBA" id="ARBA00006262"/>
    </source>
</evidence>
<evidence type="ECO:0000256" key="6">
    <source>
        <dbReference type="SAM" id="Phobius"/>
    </source>
</evidence>
<evidence type="ECO:0000256" key="4">
    <source>
        <dbReference type="ARBA" id="ARBA00022989"/>
    </source>
</evidence>
<evidence type="ECO:0000256" key="5">
    <source>
        <dbReference type="ARBA" id="ARBA00023136"/>
    </source>
</evidence>
<dbReference type="InterPro" id="IPR003020">
    <property type="entry name" value="HCO3_transpt_euk"/>
</dbReference>
<feature type="transmembrane region" description="Helical" evidence="6">
    <location>
        <begin position="498"/>
        <end position="520"/>
    </location>
</feature>
<dbReference type="GO" id="GO:0005452">
    <property type="term" value="F:solute:inorganic anion antiporter activity"/>
    <property type="evidence" value="ECO:0007669"/>
    <property type="project" value="InterPro"/>
</dbReference>
<dbReference type="PANTHER" id="PTHR11453">
    <property type="entry name" value="ANION EXCHANGE PROTEIN"/>
    <property type="match status" value="1"/>
</dbReference>
<dbReference type="GO" id="GO:0050801">
    <property type="term" value="P:monoatomic ion homeostasis"/>
    <property type="evidence" value="ECO:0007669"/>
    <property type="project" value="TreeGrafter"/>
</dbReference>
<keyword evidence="5 6" id="KW-0472">Membrane</keyword>
<evidence type="ECO:0000313" key="8">
    <source>
        <dbReference type="EMBL" id="CAD8579803.1"/>
    </source>
</evidence>
<gene>
    <name evidence="8" type="ORF">MSP1404_LOCUS2326</name>
</gene>
<feature type="transmembrane region" description="Helical" evidence="6">
    <location>
        <begin position="251"/>
        <end position="272"/>
    </location>
</feature>
<accession>A0A7S0KGY6</accession>
<feature type="transmembrane region" description="Helical" evidence="6">
    <location>
        <begin position="181"/>
        <end position="200"/>
    </location>
</feature>
<reference evidence="8" key="1">
    <citation type="submission" date="2021-01" db="EMBL/GenBank/DDBJ databases">
        <authorList>
            <person name="Corre E."/>
            <person name="Pelletier E."/>
            <person name="Niang G."/>
            <person name="Scheremetjew M."/>
            <person name="Finn R."/>
            <person name="Kale V."/>
            <person name="Holt S."/>
            <person name="Cochrane G."/>
            <person name="Meng A."/>
            <person name="Brown T."/>
            <person name="Cohen L."/>
        </authorList>
    </citation>
    <scope>NUCLEOTIDE SEQUENCE</scope>
    <source>
        <strain evidence="8">CCMP494</strain>
    </source>
</reference>
<feature type="transmembrane region" description="Helical" evidence="6">
    <location>
        <begin position="412"/>
        <end position="428"/>
    </location>
</feature>
<organism evidence="8">
    <name type="scientific">Micromonas pusilla</name>
    <name type="common">Picoplanktonic green alga</name>
    <name type="synonym">Chromulina pusilla</name>
    <dbReference type="NCBI Taxonomy" id="38833"/>
    <lineage>
        <taxon>Eukaryota</taxon>
        <taxon>Viridiplantae</taxon>
        <taxon>Chlorophyta</taxon>
        <taxon>Mamiellophyceae</taxon>
        <taxon>Mamiellales</taxon>
        <taxon>Mamiellaceae</taxon>
        <taxon>Micromonas</taxon>
    </lineage>
</organism>
<sequence length="591" mass="65127">MAGDSDMPNGKVEPDWKTGADGEAEIQCCVGFGAGIAKDFRRRRPLYGDDWSRGTGVGLKIFAPATYIFFASVLPALTFGEQFREETQELFSIPHILCATAIAGVLQSIFGGQPLLIVGVAEPIVLVYYYMFKYADGQSDLGPELFRPFCTWVLIFTALMHFVLAFANASEYINAFTRFSGETFGTLIALLFLQAAVKGLKDEFEEPHDAPVAYRMVNGIWSVFLATALVLLAIFLMGARKWHVGRPWLRALIADYGAFIAVIVITCVSYAVEAPDGVTWDLPTRVACKQIYDKEVTDTWKTTKHLGDVPAGQVAVALVPALIITVLFFFDHNVSAQLAQVDDFNLEKPPAYHYDFLLQGLNTLLLGLLGLPPTNGVLPQAPMHTRSLMGVGQDRSKPGAADVVLEQRMSNLIQSVLVGICLFISPVIKLMPRAVLWGYFVFMAIESFPGNQFIHRLTLFVMDIQSLRRGESQPAYVDLVPMGDTQKFTVIQLTALGAVYGVTWAGVYGIAFPLLIMALVPLRQHLIVKWFPAASLRHLDTAEDVEEIIEEDGPNVDHKLDKFSGGGVLDGAGAFVQKKHEAPVEERMNRQ</sequence>
<feature type="transmembrane region" description="Helical" evidence="6">
    <location>
        <begin position="61"/>
        <end position="79"/>
    </location>
</feature>
<dbReference type="InterPro" id="IPR011531">
    <property type="entry name" value="HCO3_transpt-like_TM_dom"/>
</dbReference>
<name>A0A7S0KGY6_MICPS</name>
<comment type="subcellular location">
    <subcellularLocation>
        <location evidence="1">Membrane</location>
        <topology evidence="1">Multi-pass membrane protein</topology>
    </subcellularLocation>
</comment>
<dbReference type="PANTHER" id="PTHR11453:SF82">
    <property type="entry name" value="BORON TRANSPORTER 1"/>
    <property type="match status" value="1"/>
</dbReference>
<keyword evidence="4 6" id="KW-1133">Transmembrane helix</keyword>
<comment type="similarity">
    <text evidence="2">Belongs to the anion exchanger (TC 2.A.31.3) family.</text>
</comment>
<feature type="transmembrane region" description="Helical" evidence="6">
    <location>
        <begin position="115"/>
        <end position="132"/>
    </location>
</feature>
<proteinExistence type="inferred from homology"/>
<feature type="transmembrane region" description="Helical" evidence="6">
    <location>
        <begin position="152"/>
        <end position="169"/>
    </location>
</feature>